<gene>
    <name evidence="1" type="ORF">S03H2_68442</name>
</gene>
<sequence length="159" mass="19020">DAGVKMETIITYLNLKELDNRKKLEEDLFQFQREIGEKTIKDRIKRTKELIGLSMKTILSAQKEIEFQADYAVWAKTLGLFPDPDAIEHYYDYRGFWEAWKKGFTDMREDVLGEMHFPSEWKLPLHPTWQFKGRIDIETMLPEQLELLLQLYNELIDME</sequence>
<name>X1KNE1_9ZZZZ</name>
<feature type="non-terminal residue" evidence="1">
    <location>
        <position position="1"/>
    </location>
</feature>
<feature type="non-terminal residue" evidence="1">
    <location>
        <position position="159"/>
    </location>
</feature>
<reference evidence="1" key="1">
    <citation type="journal article" date="2014" name="Front. Microbiol.">
        <title>High frequency of phylogenetically diverse reductive dehalogenase-homologous genes in deep subseafloor sedimentary metagenomes.</title>
        <authorList>
            <person name="Kawai M."/>
            <person name="Futagami T."/>
            <person name="Toyoda A."/>
            <person name="Takaki Y."/>
            <person name="Nishi S."/>
            <person name="Hori S."/>
            <person name="Arai W."/>
            <person name="Tsubouchi T."/>
            <person name="Morono Y."/>
            <person name="Uchiyama I."/>
            <person name="Ito T."/>
            <person name="Fujiyama A."/>
            <person name="Inagaki F."/>
            <person name="Takami H."/>
        </authorList>
    </citation>
    <scope>NUCLEOTIDE SEQUENCE</scope>
    <source>
        <strain evidence="1">Expedition CK06-06</strain>
    </source>
</reference>
<evidence type="ECO:0000313" key="1">
    <source>
        <dbReference type="EMBL" id="GAH83528.1"/>
    </source>
</evidence>
<proteinExistence type="predicted"/>
<comment type="caution">
    <text evidence="1">The sequence shown here is derived from an EMBL/GenBank/DDBJ whole genome shotgun (WGS) entry which is preliminary data.</text>
</comment>
<dbReference type="EMBL" id="BARU01045000">
    <property type="protein sequence ID" value="GAH83528.1"/>
    <property type="molecule type" value="Genomic_DNA"/>
</dbReference>
<organism evidence="1">
    <name type="scientific">marine sediment metagenome</name>
    <dbReference type="NCBI Taxonomy" id="412755"/>
    <lineage>
        <taxon>unclassified sequences</taxon>
        <taxon>metagenomes</taxon>
        <taxon>ecological metagenomes</taxon>
    </lineage>
</organism>
<accession>X1KNE1</accession>
<protein>
    <submittedName>
        <fullName evidence="1">Uncharacterized protein</fullName>
    </submittedName>
</protein>
<dbReference type="AlphaFoldDB" id="X1KNE1"/>